<comment type="caution">
    <text evidence="7">The sequence shown here is derived from an EMBL/GenBank/DDBJ whole genome shotgun (WGS) entry which is preliminary data.</text>
</comment>
<dbReference type="EMBL" id="LAZR01014876">
    <property type="protein sequence ID" value="KKM15572.1"/>
    <property type="molecule type" value="Genomic_DNA"/>
</dbReference>
<keyword evidence="5" id="KW-0418">Kinase</keyword>
<dbReference type="InterPro" id="IPR005467">
    <property type="entry name" value="His_kinase_dom"/>
</dbReference>
<reference evidence="7" key="1">
    <citation type="journal article" date="2015" name="Nature">
        <title>Complex archaea that bridge the gap between prokaryotes and eukaryotes.</title>
        <authorList>
            <person name="Spang A."/>
            <person name="Saw J.H."/>
            <person name="Jorgensen S.L."/>
            <person name="Zaremba-Niedzwiedzka K."/>
            <person name="Martijn J."/>
            <person name="Lind A.E."/>
            <person name="van Eijk R."/>
            <person name="Schleper C."/>
            <person name="Guy L."/>
            <person name="Ettema T.J."/>
        </authorList>
    </citation>
    <scope>NUCLEOTIDE SEQUENCE</scope>
</reference>
<name>A0A0F9HKD3_9ZZZZ</name>
<evidence type="ECO:0000256" key="3">
    <source>
        <dbReference type="ARBA" id="ARBA00022553"/>
    </source>
</evidence>
<dbReference type="Gene3D" id="3.30.565.10">
    <property type="entry name" value="Histidine kinase-like ATPase, C-terminal domain"/>
    <property type="match status" value="1"/>
</dbReference>
<dbReference type="CDD" id="cd00075">
    <property type="entry name" value="HATPase"/>
    <property type="match status" value="1"/>
</dbReference>
<dbReference type="SUPFAM" id="SSF55874">
    <property type="entry name" value="ATPase domain of HSP90 chaperone/DNA topoisomerase II/histidine kinase"/>
    <property type="match status" value="1"/>
</dbReference>
<sequence>MTFLIKLCVDELKGLSALRNQTIHLEIKEPLFTQIEKEEIHQVISNILSNAIKYTPPFGFIEIKSVIQNGSIIVSIKDNGMGFTEEEKDRIFKPFGKIERYGQGMDIVSEGSGLGLYISKQIIELHNGKIWVESQGRNKGSTFYISLPII</sequence>
<dbReference type="GO" id="GO:0009927">
    <property type="term" value="F:histidine phosphotransfer kinase activity"/>
    <property type="evidence" value="ECO:0007669"/>
    <property type="project" value="TreeGrafter"/>
</dbReference>
<dbReference type="InterPro" id="IPR004358">
    <property type="entry name" value="Sig_transdc_His_kin-like_C"/>
</dbReference>
<dbReference type="GO" id="GO:0005886">
    <property type="term" value="C:plasma membrane"/>
    <property type="evidence" value="ECO:0007669"/>
    <property type="project" value="TreeGrafter"/>
</dbReference>
<dbReference type="InterPro" id="IPR003594">
    <property type="entry name" value="HATPase_dom"/>
</dbReference>
<evidence type="ECO:0000259" key="6">
    <source>
        <dbReference type="PROSITE" id="PS50109"/>
    </source>
</evidence>
<dbReference type="PROSITE" id="PS50109">
    <property type="entry name" value="HIS_KIN"/>
    <property type="match status" value="1"/>
</dbReference>
<dbReference type="AlphaFoldDB" id="A0A0F9HKD3"/>
<evidence type="ECO:0000256" key="2">
    <source>
        <dbReference type="ARBA" id="ARBA00012438"/>
    </source>
</evidence>
<dbReference type="GO" id="GO:0000155">
    <property type="term" value="F:phosphorelay sensor kinase activity"/>
    <property type="evidence" value="ECO:0007669"/>
    <property type="project" value="TreeGrafter"/>
</dbReference>
<dbReference type="PRINTS" id="PR00344">
    <property type="entry name" value="BCTRLSENSOR"/>
</dbReference>
<organism evidence="7">
    <name type="scientific">marine sediment metagenome</name>
    <dbReference type="NCBI Taxonomy" id="412755"/>
    <lineage>
        <taxon>unclassified sequences</taxon>
        <taxon>metagenomes</taxon>
        <taxon>ecological metagenomes</taxon>
    </lineage>
</organism>
<comment type="catalytic activity">
    <reaction evidence="1">
        <text>ATP + protein L-histidine = ADP + protein N-phospho-L-histidine.</text>
        <dbReference type="EC" id="2.7.13.3"/>
    </reaction>
</comment>
<dbReference type="Pfam" id="PF02518">
    <property type="entry name" value="HATPase_c"/>
    <property type="match status" value="1"/>
</dbReference>
<keyword evidence="4" id="KW-0808">Transferase</keyword>
<dbReference type="PANTHER" id="PTHR43047:SF72">
    <property type="entry name" value="OSMOSENSING HISTIDINE PROTEIN KINASE SLN1"/>
    <property type="match status" value="1"/>
</dbReference>
<feature type="domain" description="Histidine kinase" evidence="6">
    <location>
        <begin position="1"/>
        <end position="150"/>
    </location>
</feature>
<evidence type="ECO:0000256" key="4">
    <source>
        <dbReference type="ARBA" id="ARBA00022679"/>
    </source>
</evidence>
<evidence type="ECO:0000256" key="5">
    <source>
        <dbReference type="ARBA" id="ARBA00022777"/>
    </source>
</evidence>
<proteinExistence type="predicted"/>
<dbReference type="InterPro" id="IPR036890">
    <property type="entry name" value="HATPase_C_sf"/>
</dbReference>
<dbReference type="EC" id="2.7.13.3" evidence="2"/>
<dbReference type="PANTHER" id="PTHR43047">
    <property type="entry name" value="TWO-COMPONENT HISTIDINE PROTEIN KINASE"/>
    <property type="match status" value="1"/>
</dbReference>
<gene>
    <name evidence="7" type="ORF">LCGC14_1694740</name>
</gene>
<evidence type="ECO:0000313" key="7">
    <source>
        <dbReference type="EMBL" id="KKM15572.1"/>
    </source>
</evidence>
<accession>A0A0F9HKD3</accession>
<dbReference type="SMART" id="SM00387">
    <property type="entry name" value="HATPase_c"/>
    <property type="match status" value="1"/>
</dbReference>
<keyword evidence="3" id="KW-0597">Phosphoprotein</keyword>
<protein>
    <recommendedName>
        <fullName evidence="2">histidine kinase</fullName>
        <ecNumber evidence="2">2.7.13.3</ecNumber>
    </recommendedName>
</protein>
<dbReference type="FunFam" id="3.30.565.10:FF:000006">
    <property type="entry name" value="Sensor histidine kinase WalK"/>
    <property type="match status" value="1"/>
</dbReference>
<evidence type="ECO:0000256" key="1">
    <source>
        <dbReference type="ARBA" id="ARBA00000085"/>
    </source>
</evidence>